<dbReference type="Proteomes" id="UP000028524">
    <property type="component" value="Unassembled WGS sequence"/>
</dbReference>
<feature type="region of interest" description="Disordered" evidence="1">
    <location>
        <begin position="1"/>
        <end position="27"/>
    </location>
</feature>
<gene>
    <name evidence="3" type="ORF">S40285_02345</name>
</gene>
<reference evidence="3 4" key="1">
    <citation type="journal article" date="2014" name="BMC Genomics">
        <title>Comparative genome sequencing reveals chemotype-specific gene clusters in the toxigenic black mold Stachybotrys.</title>
        <authorList>
            <person name="Semeiks J."/>
            <person name="Borek D."/>
            <person name="Otwinowski Z."/>
            <person name="Grishin N.V."/>
        </authorList>
    </citation>
    <scope>NUCLEOTIDE SEQUENCE [LARGE SCALE GENOMIC DNA]</scope>
    <source>
        <strain evidence="3 4">IBT 40285</strain>
    </source>
</reference>
<dbReference type="HOGENOM" id="CLU_064110_0_0_1"/>
<dbReference type="EMBL" id="KL660323">
    <property type="protein sequence ID" value="KFA66859.1"/>
    <property type="molecule type" value="Genomic_DNA"/>
</dbReference>
<evidence type="ECO:0000313" key="4">
    <source>
        <dbReference type="Proteomes" id="UP000028524"/>
    </source>
</evidence>
<proteinExistence type="predicted"/>
<name>A0A084QSC4_STAC4</name>
<evidence type="ECO:0000256" key="2">
    <source>
        <dbReference type="SAM" id="Phobius"/>
    </source>
</evidence>
<dbReference type="OrthoDB" id="5421757at2759"/>
<organism evidence="3 4">
    <name type="scientific">Stachybotrys chlorohalonatus (strain IBT 40285)</name>
    <dbReference type="NCBI Taxonomy" id="1283841"/>
    <lineage>
        <taxon>Eukaryota</taxon>
        <taxon>Fungi</taxon>
        <taxon>Dikarya</taxon>
        <taxon>Ascomycota</taxon>
        <taxon>Pezizomycotina</taxon>
        <taxon>Sordariomycetes</taxon>
        <taxon>Hypocreomycetidae</taxon>
        <taxon>Hypocreales</taxon>
        <taxon>Stachybotryaceae</taxon>
        <taxon>Stachybotrys</taxon>
    </lineage>
</organism>
<protein>
    <submittedName>
        <fullName evidence="3">Uncharacterized protein</fullName>
    </submittedName>
</protein>
<feature type="transmembrane region" description="Helical" evidence="2">
    <location>
        <begin position="113"/>
        <end position="135"/>
    </location>
</feature>
<dbReference type="AlphaFoldDB" id="A0A084QSC4"/>
<evidence type="ECO:0000313" key="3">
    <source>
        <dbReference type="EMBL" id="KFA66859.1"/>
    </source>
</evidence>
<accession>A0A084QSC4</accession>
<keyword evidence="2" id="KW-1133">Transmembrane helix</keyword>
<keyword evidence="2" id="KW-0812">Transmembrane</keyword>
<dbReference type="InParanoid" id="A0A084QSC4"/>
<feature type="transmembrane region" description="Helical" evidence="2">
    <location>
        <begin position="61"/>
        <end position="81"/>
    </location>
</feature>
<keyword evidence="4" id="KW-1185">Reference proteome</keyword>
<dbReference type="OMA" id="GWLIWRV"/>
<sequence>MAPGKRTAKSKPATRPASSGAPPVPYRRPPDVLTPFIAALDKKHVYITHIDAKPASFKRRIFLVPVAMNVCTAILFVWRMYAILPWYWELLKTSFGRTTEDTFSAADATWAELAWVIGSRAIVFIIDFFLFVFIFPWPVEFTLASLHGNPTRWRWNVGFRDQEIYVRRSRDWDTALGDFIADGDGQKIFSVYVRNATAPLLQEQKTGYLLMNSQWDLDWEAMVVAHSLVDKKDIALNAFKNLVLVHHQQYGWLCYDLKLGESADEDTRRRQVFAFRDALTAMGKEDLFYRWIEIVQFEATQPGGFGPEKQEVAAKKIRDLFEAQGIVFDELWKEAVGTDNSLGI</sequence>
<dbReference type="STRING" id="1283841.A0A084QSC4"/>
<keyword evidence="2" id="KW-0472">Membrane</keyword>
<evidence type="ECO:0000256" key="1">
    <source>
        <dbReference type="SAM" id="MobiDB-lite"/>
    </source>
</evidence>